<feature type="region of interest" description="Disordered" evidence="1">
    <location>
        <begin position="1"/>
        <end position="60"/>
    </location>
</feature>
<dbReference type="PANTHER" id="PTHR31865:SF1">
    <property type="entry name" value="INSERTASE, PUTATIVE (DUF1685)-RELATED"/>
    <property type="match status" value="1"/>
</dbReference>
<protein>
    <submittedName>
        <fullName evidence="2">Uncharacterized protein</fullName>
    </submittedName>
</protein>
<dbReference type="InterPro" id="IPR012881">
    <property type="entry name" value="DUF1685"/>
</dbReference>
<reference evidence="3" key="2">
    <citation type="journal article" date="2017" name="Nat. Plants">
        <title>The Aegilops tauschii genome reveals multiple impacts of transposons.</title>
        <authorList>
            <person name="Zhao G."/>
            <person name="Zou C."/>
            <person name="Li K."/>
            <person name="Wang K."/>
            <person name="Li T."/>
            <person name="Gao L."/>
            <person name="Zhang X."/>
            <person name="Wang H."/>
            <person name="Yang Z."/>
            <person name="Liu X."/>
            <person name="Jiang W."/>
            <person name="Mao L."/>
            <person name="Kong X."/>
            <person name="Jiao Y."/>
            <person name="Jia J."/>
        </authorList>
    </citation>
    <scope>NUCLEOTIDE SEQUENCE [LARGE SCALE GENOMIC DNA]</scope>
    <source>
        <strain evidence="3">cv. AL8/78</strain>
    </source>
</reference>
<evidence type="ECO:0000256" key="1">
    <source>
        <dbReference type="SAM" id="MobiDB-lite"/>
    </source>
</evidence>
<reference evidence="2" key="4">
    <citation type="submission" date="2019-03" db="UniProtKB">
        <authorList>
            <consortium name="EnsemblPlants"/>
        </authorList>
    </citation>
    <scope>IDENTIFICATION</scope>
</reference>
<evidence type="ECO:0000313" key="2">
    <source>
        <dbReference type="EnsemblPlants" id="AET5Gv20500800.1"/>
    </source>
</evidence>
<dbReference type="STRING" id="200361.A0A453KSM2"/>
<feature type="region of interest" description="Disordered" evidence="1">
    <location>
        <begin position="162"/>
        <end position="188"/>
    </location>
</feature>
<organism evidence="2 3">
    <name type="scientific">Aegilops tauschii subsp. strangulata</name>
    <name type="common">Goatgrass</name>
    <dbReference type="NCBI Taxonomy" id="200361"/>
    <lineage>
        <taxon>Eukaryota</taxon>
        <taxon>Viridiplantae</taxon>
        <taxon>Streptophyta</taxon>
        <taxon>Embryophyta</taxon>
        <taxon>Tracheophyta</taxon>
        <taxon>Spermatophyta</taxon>
        <taxon>Magnoliopsida</taxon>
        <taxon>Liliopsida</taxon>
        <taxon>Poales</taxon>
        <taxon>Poaceae</taxon>
        <taxon>BOP clade</taxon>
        <taxon>Pooideae</taxon>
        <taxon>Triticodae</taxon>
        <taxon>Triticeae</taxon>
        <taxon>Triticinae</taxon>
        <taxon>Aegilops</taxon>
    </lineage>
</organism>
<reference evidence="3" key="1">
    <citation type="journal article" date="2014" name="Science">
        <title>Ancient hybridizations among the ancestral genomes of bread wheat.</title>
        <authorList>
            <consortium name="International Wheat Genome Sequencing Consortium,"/>
            <person name="Marcussen T."/>
            <person name="Sandve S.R."/>
            <person name="Heier L."/>
            <person name="Spannagl M."/>
            <person name="Pfeifer M."/>
            <person name="Jakobsen K.S."/>
            <person name="Wulff B.B."/>
            <person name="Steuernagel B."/>
            <person name="Mayer K.F."/>
            <person name="Olsen O.A."/>
        </authorList>
    </citation>
    <scope>NUCLEOTIDE SEQUENCE [LARGE SCALE GENOMIC DNA]</scope>
    <source>
        <strain evidence="3">cv. AL8/78</strain>
    </source>
</reference>
<reference evidence="2" key="5">
    <citation type="journal article" date="2021" name="G3 (Bethesda)">
        <title>Aegilops tauschii genome assembly Aet v5.0 features greater sequence contiguity and improved annotation.</title>
        <authorList>
            <person name="Wang L."/>
            <person name="Zhu T."/>
            <person name="Rodriguez J.C."/>
            <person name="Deal K.R."/>
            <person name="Dubcovsky J."/>
            <person name="McGuire P.E."/>
            <person name="Lux T."/>
            <person name="Spannagl M."/>
            <person name="Mayer K.F.X."/>
            <person name="Baldrich P."/>
            <person name="Meyers B.C."/>
            <person name="Huo N."/>
            <person name="Gu Y.Q."/>
            <person name="Zhou H."/>
            <person name="Devos K.M."/>
            <person name="Bennetzen J.L."/>
            <person name="Unver T."/>
            <person name="Budak H."/>
            <person name="Gulick P.J."/>
            <person name="Galiba G."/>
            <person name="Kalapos B."/>
            <person name="Nelson D.R."/>
            <person name="Li P."/>
            <person name="You F.M."/>
            <person name="Luo M.C."/>
            <person name="Dvorak J."/>
        </authorList>
    </citation>
    <scope>NUCLEOTIDE SEQUENCE [LARGE SCALE GENOMIC DNA]</scope>
    <source>
        <strain evidence="2">cv. AL8/78</strain>
    </source>
</reference>
<evidence type="ECO:0000313" key="3">
    <source>
        <dbReference type="Proteomes" id="UP000015105"/>
    </source>
</evidence>
<name>A0A453KSM2_AEGTS</name>
<feature type="compositionally biased region" description="Gly residues" evidence="1">
    <location>
        <begin position="37"/>
        <end position="49"/>
    </location>
</feature>
<dbReference type="EnsemblPlants" id="AET5Gv20500800.1">
    <property type="protein sequence ID" value="AET5Gv20500800.1"/>
    <property type="gene ID" value="AET5Gv20500800"/>
</dbReference>
<dbReference type="AlphaFoldDB" id="A0A453KSM2"/>
<dbReference type="Proteomes" id="UP000015105">
    <property type="component" value="Chromosome 5D"/>
</dbReference>
<feature type="compositionally biased region" description="Low complexity" evidence="1">
    <location>
        <begin position="165"/>
        <end position="180"/>
    </location>
</feature>
<dbReference type="Pfam" id="PF07939">
    <property type="entry name" value="DUF1685"/>
    <property type="match status" value="1"/>
</dbReference>
<sequence length="188" mass="20352">RQWPTVLLAPIQIPRRPPRGGGGGWRPWRRRGRGSSLRGGEGLGGGGRLRGAAGAMGLQKQNSWSPDIELDEAWERRRRGILGRSRRSPLQHAQSVTNDQLDELRGSFDLGFRFNPPSQRCAACDAGRSRLVETLPALDLLYAIAANTNAGAASQCSCGTSSEASELSPIGSPLSILSPSVQMTRRRR</sequence>
<keyword evidence="3" id="KW-1185">Reference proteome</keyword>
<proteinExistence type="predicted"/>
<reference evidence="2" key="3">
    <citation type="journal article" date="2017" name="Nature">
        <title>Genome sequence of the progenitor of the wheat D genome Aegilops tauschii.</title>
        <authorList>
            <person name="Luo M.C."/>
            <person name="Gu Y.Q."/>
            <person name="Puiu D."/>
            <person name="Wang H."/>
            <person name="Twardziok S.O."/>
            <person name="Deal K.R."/>
            <person name="Huo N."/>
            <person name="Zhu T."/>
            <person name="Wang L."/>
            <person name="Wang Y."/>
            <person name="McGuire P.E."/>
            <person name="Liu S."/>
            <person name="Long H."/>
            <person name="Ramasamy R.K."/>
            <person name="Rodriguez J.C."/>
            <person name="Van S.L."/>
            <person name="Yuan L."/>
            <person name="Wang Z."/>
            <person name="Xia Z."/>
            <person name="Xiao L."/>
            <person name="Anderson O.D."/>
            <person name="Ouyang S."/>
            <person name="Liang Y."/>
            <person name="Zimin A.V."/>
            <person name="Pertea G."/>
            <person name="Qi P."/>
            <person name="Bennetzen J.L."/>
            <person name="Dai X."/>
            <person name="Dawson M.W."/>
            <person name="Muller H.G."/>
            <person name="Kugler K."/>
            <person name="Rivarola-Duarte L."/>
            <person name="Spannagl M."/>
            <person name="Mayer K.F.X."/>
            <person name="Lu F.H."/>
            <person name="Bevan M.W."/>
            <person name="Leroy P."/>
            <person name="Li P."/>
            <person name="You F.M."/>
            <person name="Sun Q."/>
            <person name="Liu Z."/>
            <person name="Lyons E."/>
            <person name="Wicker T."/>
            <person name="Salzberg S.L."/>
            <person name="Devos K.M."/>
            <person name="Dvorak J."/>
        </authorList>
    </citation>
    <scope>NUCLEOTIDE SEQUENCE [LARGE SCALE GENOMIC DNA]</scope>
    <source>
        <strain evidence="2">cv. AL8/78</strain>
    </source>
</reference>
<dbReference type="Gramene" id="AET5Gv20500800.1">
    <property type="protein sequence ID" value="AET5Gv20500800.1"/>
    <property type="gene ID" value="AET5Gv20500800"/>
</dbReference>
<dbReference type="PANTHER" id="PTHR31865">
    <property type="entry name" value="OSJNBA0071G03.3 PROTEIN"/>
    <property type="match status" value="1"/>
</dbReference>
<accession>A0A453KSM2</accession>